<dbReference type="PANTHER" id="PTHR34463">
    <property type="entry name" value="GLYCINE-RICH PROTEIN"/>
    <property type="match status" value="1"/>
</dbReference>
<sequence length="202" mass="19911">MDTRNYYFDSESANGAESSVHVNRNELWSAIFLLRFFVWASSTIQCSSNFSAVFPVIECARFVRVSECVSEVVEEAEQVVVVMARWCCALLLLLVVAGVAITANASRNVPSDAGLNDQKNVVTFGGIGGYSGIGNNGLPFAGGGAGIGGGYGGGGGLGGGFGGAGGLPTGGGMGGFGGTGAGLGGGIGTGLGGGGTGVVPFP</sequence>
<accession>A0ABU6QEL4</accession>
<evidence type="ECO:0000313" key="3">
    <source>
        <dbReference type="Proteomes" id="UP001341840"/>
    </source>
</evidence>
<dbReference type="PANTHER" id="PTHR34463:SF11">
    <property type="entry name" value="GLYCINE-RICH PROTEIN LIKE"/>
    <property type="match status" value="1"/>
</dbReference>
<keyword evidence="1" id="KW-0812">Transmembrane</keyword>
<evidence type="ECO:0000256" key="1">
    <source>
        <dbReference type="SAM" id="Phobius"/>
    </source>
</evidence>
<evidence type="ECO:0000313" key="2">
    <source>
        <dbReference type="EMBL" id="MED6109978.1"/>
    </source>
</evidence>
<comment type="caution">
    <text evidence="2">The sequence shown here is derived from an EMBL/GenBank/DDBJ whole genome shotgun (WGS) entry which is preliminary data.</text>
</comment>
<dbReference type="Proteomes" id="UP001341840">
    <property type="component" value="Unassembled WGS sequence"/>
</dbReference>
<protein>
    <submittedName>
        <fullName evidence="2">Uncharacterized protein</fullName>
    </submittedName>
</protein>
<keyword evidence="3" id="KW-1185">Reference proteome</keyword>
<organism evidence="2 3">
    <name type="scientific">Stylosanthes scabra</name>
    <dbReference type="NCBI Taxonomy" id="79078"/>
    <lineage>
        <taxon>Eukaryota</taxon>
        <taxon>Viridiplantae</taxon>
        <taxon>Streptophyta</taxon>
        <taxon>Embryophyta</taxon>
        <taxon>Tracheophyta</taxon>
        <taxon>Spermatophyta</taxon>
        <taxon>Magnoliopsida</taxon>
        <taxon>eudicotyledons</taxon>
        <taxon>Gunneridae</taxon>
        <taxon>Pentapetalae</taxon>
        <taxon>rosids</taxon>
        <taxon>fabids</taxon>
        <taxon>Fabales</taxon>
        <taxon>Fabaceae</taxon>
        <taxon>Papilionoideae</taxon>
        <taxon>50 kb inversion clade</taxon>
        <taxon>dalbergioids sensu lato</taxon>
        <taxon>Dalbergieae</taxon>
        <taxon>Pterocarpus clade</taxon>
        <taxon>Stylosanthes</taxon>
    </lineage>
</organism>
<name>A0ABU6QEL4_9FABA</name>
<feature type="transmembrane region" description="Helical" evidence="1">
    <location>
        <begin position="83"/>
        <end position="103"/>
    </location>
</feature>
<reference evidence="2 3" key="1">
    <citation type="journal article" date="2023" name="Plants (Basel)">
        <title>Bridging the Gap: Combining Genomics and Transcriptomics Approaches to Understand Stylosanthes scabra, an Orphan Legume from the Brazilian Caatinga.</title>
        <authorList>
            <person name="Ferreira-Neto J.R.C."/>
            <person name="da Silva M.D."/>
            <person name="Binneck E."/>
            <person name="de Melo N.F."/>
            <person name="da Silva R.H."/>
            <person name="de Melo A.L.T.M."/>
            <person name="Pandolfi V."/>
            <person name="Bustamante F.O."/>
            <person name="Brasileiro-Vidal A.C."/>
            <person name="Benko-Iseppon A.M."/>
        </authorList>
    </citation>
    <scope>NUCLEOTIDE SEQUENCE [LARGE SCALE GENOMIC DNA]</scope>
    <source>
        <tissue evidence="2">Leaves</tissue>
    </source>
</reference>
<proteinExistence type="predicted"/>
<keyword evidence="1" id="KW-0472">Membrane</keyword>
<keyword evidence="1" id="KW-1133">Transmembrane helix</keyword>
<dbReference type="EMBL" id="JASCZI010000201">
    <property type="protein sequence ID" value="MED6109978.1"/>
    <property type="molecule type" value="Genomic_DNA"/>
</dbReference>
<gene>
    <name evidence="2" type="ORF">PIB30_038692</name>
</gene>